<dbReference type="Proteomes" id="UP001291623">
    <property type="component" value="Unassembled WGS sequence"/>
</dbReference>
<sequence>MKHLIRAKEFFYLKRTFKKRRGLLVNSEEHILAFSCLLQISRFHTKKDENMSEEPA</sequence>
<evidence type="ECO:0000313" key="1">
    <source>
        <dbReference type="EMBL" id="KAK4341655.1"/>
    </source>
</evidence>
<keyword evidence="2" id="KW-1185">Reference proteome</keyword>
<name>A0AAE1QXW3_9SOLA</name>
<comment type="caution">
    <text evidence="1">The sequence shown here is derived from an EMBL/GenBank/DDBJ whole genome shotgun (WGS) entry which is preliminary data.</text>
</comment>
<organism evidence="1 2">
    <name type="scientific">Anisodus tanguticus</name>
    <dbReference type="NCBI Taxonomy" id="243964"/>
    <lineage>
        <taxon>Eukaryota</taxon>
        <taxon>Viridiplantae</taxon>
        <taxon>Streptophyta</taxon>
        <taxon>Embryophyta</taxon>
        <taxon>Tracheophyta</taxon>
        <taxon>Spermatophyta</taxon>
        <taxon>Magnoliopsida</taxon>
        <taxon>eudicotyledons</taxon>
        <taxon>Gunneridae</taxon>
        <taxon>Pentapetalae</taxon>
        <taxon>asterids</taxon>
        <taxon>lamiids</taxon>
        <taxon>Solanales</taxon>
        <taxon>Solanaceae</taxon>
        <taxon>Solanoideae</taxon>
        <taxon>Hyoscyameae</taxon>
        <taxon>Anisodus</taxon>
    </lineage>
</organism>
<accession>A0AAE1QXW3</accession>
<evidence type="ECO:0000313" key="2">
    <source>
        <dbReference type="Proteomes" id="UP001291623"/>
    </source>
</evidence>
<protein>
    <submittedName>
        <fullName evidence="1">Uncharacterized protein</fullName>
    </submittedName>
</protein>
<reference evidence="1" key="1">
    <citation type="submission" date="2023-12" db="EMBL/GenBank/DDBJ databases">
        <title>Genome assembly of Anisodus tanguticus.</title>
        <authorList>
            <person name="Wang Y.-J."/>
        </authorList>
    </citation>
    <scope>NUCLEOTIDE SEQUENCE</scope>
    <source>
        <strain evidence="1">KB-2021</strain>
        <tissue evidence="1">Leaf</tissue>
    </source>
</reference>
<dbReference type="AlphaFoldDB" id="A0AAE1QXW3"/>
<proteinExistence type="predicted"/>
<dbReference type="EMBL" id="JAVYJV010000022">
    <property type="protein sequence ID" value="KAK4341655.1"/>
    <property type="molecule type" value="Genomic_DNA"/>
</dbReference>
<gene>
    <name evidence="1" type="ORF">RND71_040156</name>
</gene>